<proteinExistence type="predicted"/>
<gene>
    <name evidence="2" type="ORF">NDU88_001638</name>
</gene>
<evidence type="ECO:0000313" key="2">
    <source>
        <dbReference type="EMBL" id="KAJ1169747.1"/>
    </source>
</evidence>
<evidence type="ECO:0000313" key="3">
    <source>
        <dbReference type="Proteomes" id="UP001066276"/>
    </source>
</evidence>
<dbReference type="EMBL" id="JANPWB010000007">
    <property type="protein sequence ID" value="KAJ1169747.1"/>
    <property type="molecule type" value="Genomic_DNA"/>
</dbReference>
<comment type="caution">
    <text evidence="2">The sequence shown here is derived from an EMBL/GenBank/DDBJ whole genome shotgun (WGS) entry which is preliminary data.</text>
</comment>
<name>A0AAV7SZT2_PLEWA</name>
<reference evidence="2" key="1">
    <citation type="journal article" date="2022" name="bioRxiv">
        <title>Sequencing and chromosome-scale assembly of the giantPleurodeles waltlgenome.</title>
        <authorList>
            <person name="Brown T."/>
            <person name="Elewa A."/>
            <person name="Iarovenko S."/>
            <person name="Subramanian E."/>
            <person name="Araus A.J."/>
            <person name="Petzold A."/>
            <person name="Susuki M."/>
            <person name="Suzuki K.-i.T."/>
            <person name="Hayashi T."/>
            <person name="Toyoda A."/>
            <person name="Oliveira C."/>
            <person name="Osipova E."/>
            <person name="Leigh N.D."/>
            <person name="Simon A."/>
            <person name="Yun M.H."/>
        </authorList>
    </citation>
    <scope>NUCLEOTIDE SEQUENCE</scope>
    <source>
        <strain evidence="2">20211129_DDA</strain>
        <tissue evidence="2">Liver</tissue>
    </source>
</reference>
<keyword evidence="3" id="KW-1185">Reference proteome</keyword>
<accession>A0AAV7SZT2</accession>
<feature type="region of interest" description="Disordered" evidence="1">
    <location>
        <begin position="30"/>
        <end position="49"/>
    </location>
</feature>
<protein>
    <submittedName>
        <fullName evidence="2">Uncharacterized protein</fullName>
    </submittedName>
</protein>
<dbReference type="Proteomes" id="UP001066276">
    <property type="component" value="Chromosome 4_1"/>
</dbReference>
<evidence type="ECO:0000256" key="1">
    <source>
        <dbReference type="SAM" id="MobiDB-lite"/>
    </source>
</evidence>
<sequence length="94" mass="10365">MYGGLCNVYSGLFHFMARCRSGDDASGITHLESLHGRPGKNRRERPDESELGENIFPQLRPRVIPGCISPPRPLGSPRDRAVACLFHCSGEKDA</sequence>
<organism evidence="2 3">
    <name type="scientific">Pleurodeles waltl</name>
    <name type="common">Iberian ribbed newt</name>
    <dbReference type="NCBI Taxonomy" id="8319"/>
    <lineage>
        <taxon>Eukaryota</taxon>
        <taxon>Metazoa</taxon>
        <taxon>Chordata</taxon>
        <taxon>Craniata</taxon>
        <taxon>Vertebrata</taxon>
        <taxon>Euteleostomi</taxon>
        <taxon>Amphibia</taxon>
        <taxon>Batrachia</taxon>
        <taxon>Caudata</taxon>
        <taxon>Salamandroidea</taxon>
        <taxon>Salamandridae</taxon>
        <taxon>Pleurodelinae</taxon>
        <taxon>Pleurodeles</taxon>
    </lineage>
</organism>
<dbReference type="AlphaFoldDB" id="A0AAV7SZT2"/>